<dbReference type="PANTHER" id="PTHR10978">
    <property type="entry name" value="SUCCINATE DEHYDROGENASE CYTOCHROME B560 SUBUNIT"/>
    <property type="match status" value="1"/>
</dbReference>
<reference evidence="10 11" key="1">
    <citation type="journal article" date="2021" name="bioRxiv">
        <title>The Gossypium anomalum genome as a resource for cotton improvement and evolutionary analysis of hybrid incompatibility.</title>
        <authorList>
            <person name="Grover C.E."/>
            <person name="Yuan D."/>
            <person name="Arick M.A."/>
            <person name="Miller E.R."/>
            <person name="Hu G."/>
            <person name="Peterson D.G."/>
            <person name="Wendel J.F."/>
            <person name="Udall J.A."/>
        </authorList>
    </citation>
    <scope>NUCLEOTIDE SEQUENCE [LARGE SCALE GENOMIC DNA]</scope>
    <source>
        <strain evidence="10">JFW-Udall</strain>
        <tissue evidence="10">Leaf</tissue>
    </source>
</reference>
<dbReference type="Pfam" id="PF01127">
    <property type="entry name" value="Sdh_cyt"/>
    <property type="match status" value="1"/>
</dbReference>
<evidence type="ECO:0008006" key="12">
    <source>
        <dbReference type="Google" id="ProtNLM"/>
    </source>
</evidence>
<keyword evidence="8 9" id="KW-0472">Membrane</keyword>
<dbReference type="GO" id="GO:0005743">
    <property type="term" value="C:mitochondrial inner membrane"/>
    <property type="evidence" value="ECO:0007669"/>
    <property type="project" value="UniProtKB-SubCell"/>
</dbReference>
<protein>
    <recommendedName>
        <fullName evidence="12">Succinate dehydrogenase subunit 3</fullName>
    </recommendedName>
</protein>
<comment type="subunit">
    <text evidence="2">Component of complex II composed of eight subunits in plants: four classical SDH subunits SDH1, SDH2, SDH3 and SDH4 (a flavoprotein (FP), an iron-sulfur protein (IP), and a cytochrome b composed of a large and a small subunit.), as well as four subunits unknown in mitochondria from bacteria and heterotrophic eukaryotes.</text>
</comment>
<feature type="transmembrane region" description="Helical" evidence="9">
    <location>
        <begin position="162"/>
        <end position="186"/>
    </location>
</feature>
<keyword evidence="6 9" id="KW-1133">Transmembrane helix</keyword>
<dbReference type="PANTHER" id="PTHR10978:SF5">
    <property type="entry name" value="SUCCINATE DEHYDROGENASE CYTOCHROME B560 SUBUNIT, MITOCHONDRIAL"/>
    <property type="match status" value="1"/>
</dbReference>
<dbReference type="GO" id="GO:0009055">
    <property type="term" value="F:electron transfer activity"/>
    <property type="evidence" value="ECO:0007669"/>
    <property type="project" value="InterPro"/>
</dbReference>
<dbReference type="OrthoDB" id="949575at2759"/>
<comment type="caution">
    <text evidence="10">The sequence shown here is derived from an EMBL/GenBank/DDBJ whole genome shotgun (WGS) entry which is preliminary data.</text>
</comment>
<dbReference type="Proteomes" id="UP000701853">
    <property type="component" value="Chromosome 10"/>
</dbReference>
<evidence type="ECO:0000256" key="9">
    <source>
        <dbReference type="SAM" id="Phobius"/>
    </source>
</evidence>
<dbReference type="GO" id="GO:0006099">
    <property type="term" value="P:tricarboxylic acid cycle"/>
    <property type="evidence" value="ECO:0007669"/>
    <property type="project" value="InterPro"/>
</dbReference>
<keyword evidence="11" id="KW-1185">Reference proteome</keyword>
<keyword evidence="5" id="KW-0479">Metal-binding</keyword>
<proteinExistence type="predicted"/>
<evidence type="ECO:0000313" key="11">
    <source>
        <dbReference type="Proteomes" id="UP000701853"/>
    </source>
</evidence>
<evidence type="ECO:0000256" key="6">
    <source>
        <dbReference type="ARBA" id="ARBA00022989"/>
    </source>
</evidence>
<comment type="subcellular location">
    <subcellularLocation>
        <location evidence="1">Mitochondrion inner membrane</location>
        <topology evidence="1">Single-pass membrane protein</topology>
    </subcellularLocation>
</comment>
<dbReference type="SUPFAM" id="SSF81343">
    <property type="entry name" value="Fumarate reductase respiratory complex transmembrane subunits"/>
    <property type="match status" value="1"/>
</dbReference>
<sequence length="230" mass="25315">MASSLALKRLVSSNILPSSLRVAIAPSNSRLFNTNAATPDDHDDRRRADGFFSGTCPLICFSFRLLSLLFNLLLSKIDADFGPSGFYAADLQGRRQGATKVVLPPQEKNYCRCCLNMMDQVKGNRFLSTSRDIPGLGARPKNQTFAPTTSATLSITNRISGVFLTTALLFSYLLSLKMGSICFTYSNFYQFFFYSAKLAPVTVSIAALAVSYHLCYGVRHLLADFSGKLR</sequence>
<gene>
    <name evidence="10" type="ORF">CXB51_025947</name>
</gene>
<evidence type="ECO:0000256" key="8">
    <source>
        <dbReference type="ARBA" id="ARBA00023136"/>
    </source>
</evidence>
<evidence type="ECO:0000256" key="3">
    <source>
        <dbReference type="ARBA" id="ARBA00022617"/>
    </source>
</evidence>
<evidence type="ECO:0000256" key="7">
    <source>
        <dbReference type="ARBA" id="ARBA00023004"/>
    </source>
</evidence>
<evidence type="ECO:0000313" key="10">
    <source>
        <dbReference type="EMBL" id="KAG8481163.1"/>
    </source>
</evidence>
<dbReference type="EMBL" id="JAHUZN010000010">
    <property type="protein sequence ID" value="KAG8481163.1"/>
    <property type="molecule type" value="Genomic_DNA"/>
</dbReference>
<dbReference type="InterPro" id="IPR000701">
    <property type="entry name" value="SuccDH_FuR_B_TM-su"/>
</dbReference>
<dbReference type="GO" id="GO:0046872">
    <property type="term" value="F:metal ion binding"/>
    <property type="evidence" value="ECO:0007669"/>
    <property type="project" value="UniProtKB-KW"/>
</dbReference>
<keyword evidence="3" id="KW-0349">Heme</keyword>
<dbReference type="InterPro" id="IPR014314">
    <property type="entry name" value="Succ_DH_cytb556"/>
</dbReference>
<dbReference type="InterPro" id="IPR034804">
    <property type="entry name" value="SQR/QFR_C/D"/>
</dbReference>
<dbReference type="GO" id="GO:0045273">
    <property type="term" value="C:respiratory chain complex II (succinate dehydrogenase)"/>
    <property type="evidence" value="ECO:0007669"/>
    <property type="project" value="UniProtKB-ARBA"/>
</dbReference>
<evidence type="ECO:0000256" key="4">
    <source>
        <dbReference type="ARBA" id="ARBA00022692"/>
    </source>
</evidence>
<dbReference type="GO" id="GO:0006121">
    <property type="term" value="P:mitochondrial electron transport, succinate to ubiquinone"/>
    <property type="evidence" value="ECO:0007669"/>
    <property type="project" value="TreeGrafter"/>
</dbReference>
<evidence type="ECO:0000256" key="1">
    <source>
        <dbReference type="ARBA" id="ARBA00004434"/>
    </source>
</evidence>
<name>A0A8J6CV73_9ROSI</name>
<dbReference type="AlphaFoldDB" id="A0A8J6CV73"/>
<feature type="transmembrane region" description="Helical" evidence="9">
    <location>
        <begin position="198"/>
        <end position="222"/>
    </location>
</feature>
<evidence type="ECO:0000256" key="2">
    <source>
        <dbReference type="ARBA" id="ARBA00011313"/>
    </source>
</evidence>
<dbReference type="Gene3D" id="1.20.1300.10">
    <property type="entry name" value="Fumarate reductase/succinate dehydrogenase, transmembrane subunit"/>
    <property type="match status" value="1"/>
</dbReference>
<organism evidence="10 11">
    <name type="scientific">Gossypium anomalum</name>
    <dbReference type="NCBI Taxonomy" id="47600"/>
    <lineage>
        <taxon>Eukaryota</taxon>
        <taxon>Viridiplantae</taxon>
        <taxon>Streptophyta</taxon>
        <taxon>Embryophyta</taxon>
        <taxon>Tracheophyta</taxon>
        <taxon>Spermatophyta</taxon>
        <taxon>Magnoliopsida</taxon>
        <taxon>eudicotyledons</taxon>
        <taxon>Gunneridae</taxon>
        <taxon>Pentapetalae</taxon>
        <taxon>rosids</taxon>
        <taxon>malvids</taxon>
        <taxon>Malvales</taxon>
        <taxon>Malvaceae</taxon>
        <taxon>Malvoideae</taxon>
        <taxon>Gossypium</taxon>
    </lineage>
</organism>
<accession>A0A8J6CV73</accession>
<evidence type="ECO:0000256" key="5">
    <source>
        <dbReference type="ARBA" id="ARBA00022723"/>
    </source>
</evidence>
<keyword evidence="4 9" id="KW-0812">Transmembrane</keyword>
<keyword evidence="7" id="KW-0408">Iron</keyword>